<evidence type="ECO:0000313" key="2">
    <source>
        <dbReference type="Proteomes" id="UP000053841"/>
    </source>
</evidence>
<dbReference type="AlphaFoldDB" id="W6XN97"/>
<dbReference type="Proteomes" id="UP000053841">
    <property type="component" value="Unassembled WGS sequence"/>
</dbReference>
<evidence type="ECO:0000313" key="1">
    <source>
        <dbReference type="EMBL" id="EUC26968.1"/>
    </source>
</evidence>
<dbReference type="EMBL" id="KI965046">
    <property type="protein sequence ID" value="EUC26968.1"/>
    <property type="molecule type" value="Genomic_DNA"/>
</dbReference>
<gene>
    <name evidence="1" type="ORF">COCCADRAFT_112884</name>
</gene>
<proteinExistence type="predicted"/>
<sequence length="60" mass="6634">YLTLDEEKAIVRFLLLMSSLGHPVRIKYNVTDKPVGQASESVTSPTLRTSAGIYLNNIIV</sequence>
<organism evidence="1 2">
    <name type="scientific">Cochliobolus carbonum (strain 26-R-13)</name>
    <name type="common">Maize leaf spot fungus</name>
    <name type="synonym">Bipolaris zeicola</name>
    <dbReference type="NCBI Taxonomy" id="930089"/>
    <lineage>
        <taxon>Eukaryota</taxon>
        <taxon>Fungi</taxon>
        <taxon>Dikarya</taxon>
        <taxon>Ascomycota</taxon>
        <taxon>Pezizomycotina</taxon>
        <taxon>Dothideomycetes</taxon>
        <taxon>Pleosporomycetidae</taxon>
        <taxon>Pleosporales</taxon>
        <taxon>Pleosporineae</taxon>
        <taxon>Pleosporaceae</taxon>
        <taxon>Bipolaris</taxon>
    </lineage>
</organism>
<keyword evidence="2" id="KW-1185">Reference proteome</keyword>
<dbReference type="GeneID" id="19144538"/>
<name>W6XN97_COCC2</name>
<protein>
    <submittedName>
        <fullName evidence="1">Uncharacterized protein</fullName>
    </submittedName>
</protein>
<dbReference type="OrthoDB" id="3798712at2759"/>
<accession>W6XN97</accession>
<dbReference type="HOGENOM" id="CLU_2947978_0_0_1"/>
<dbReference type="KEGG" id="bze:COCCADRAFT_112884"/>
<reference evidence="1 2" key="1">
    <citation type="journal article" date="2013" name="PLoS Genet.">
        <title>Comparative genome structure, secondary metabolite, and effector coding capacity across Cochliobolus pathogens.</title>
        <authorList>
            <person name="Condon B.J."/>
            <person name="Leng Y."/>
            <person name="Wu D."/>
            <person name="Bushley K.E."/>
            <person name="Ohm R.A."/>
            <person name="Otillar R."/>
            <person name="Martin J."/>
            <person name="Schackwitz W."/>
            <person name="Grimwood J."/>
            <person name="MohdZainudin N."/>
            <person name="Xue C."/>
            <person name="Wang R."/>
            <person name="Manning V.A."/>
            <person name="Dhillon B."/>
            <person name="Tu Z.J."/>
            <person name="Steffenson B.J."/>
            <person name="Salamov A."/>
            <person name="Sun H."/>
            <person name="Lowry S."/>
            <person name="LaButti K."/>
            <person name="Han J."/>
            <person name="Copeland A."/>
            <person name="Lindquist E."/>
            <person name="Barry K."/>
            <person name="Schmutz J."/>
            <person name="Baker S.E."/>
            <person name="Ciuffetti L.M."/>
            <person name="Grigoriev I.V."/>
            <person name="Zhong S."/>
            <person name="Turgeon B.G."/>
        </authorList>
    </citation>
    <scope>NUCLEOTIDE SEQUENCE [LARGE SCALE GENOMIC DNA]</scope>
    <source>
        <strain evidence="1 2">26-R-13</strain>
    </source>
</reference>
<dbReference type="RefSeq" id="XP_007718724.1">
    <property type="nucleotide sequence ID" value="XM_007720534.1"/>
</dbReference>
<feature type="non-terminal residue" evidence="1">
    <location>
        <position position="1"/>
    </location>
</feature>